<evidence type="ECO:0000313" key="11">
    <source>
        <dbReference type="EMBL" id="KAK4257771.1"/>
    </source>
</evidence>
<comment type="caution">
    <text evidence="11">The sequence shown here is derived from an EMBL/GenBank/DDBJ whole genome shotgun (WGS) entry which is preliminary data.</text>
</comment>
<feature type="region of interest" description="Disordered" evidence="7">
    <location>
        <begin position="162"/>
        <end position="182"/>
    </location>
</feature>
<proteinExistence type="inferred from homology"/>
<dbReference type="AlphaFoldDB" id="A0AAE1MF93"/>
<evidence type="ECO:0000313" key="12">
    <source>
        <dbReference type="Proteomes" id="UP001293593"/>
    </source>
</evidence>
<evidence type="ECO:0000256" key="1">
    <source>
        <dbReference type="ARBA" id="ARBA00004167"/>
    </source>
</evidence>
<dbReference type="Pfam" id="PF13839">
    <property type="entry name" value="PC-Esterase"/>
    <property type="match status" value="1"/>
</dbReference>
<keyword evidence="4" id="KW-0735">Signal-anchor</keyword>
<keyword evidence="3 8" id="KW-0812">Transmembrane</keyword>
<evidence type="ECO:0000259" key="9">
    <source>
        <dbReference type="Pfam" id="PF13839"/>
    </source>
</evidence>
<dbReference type="InterPro" id="IPR029962">
    <property type="entry name" value="TBL"/>
</dbReference>
<feature type="domain" description="Trichome birefringence-like C-terminal" evidence="9">
    <location>
        <begin position="283"/>
        <end position="566"/>
    </location>
</feature>
<name>A0AAE1MF93_9FABA</name>
<accession>A0AAE1MF93</accession>
<evidence type="ECO:0000256" key="8">
    <source>
        <dbReference type="SAM" id="Phobius"/>
    </source>
</evidence>
<feature type="compositionally biased region" description="Basic and acidic residues" evidence="7">
    <location>
        <begin position="103"/>
        <end position="118"/>
    </location>
</feature>
<keyword evidence="5 8" id="KW-1133">Transmembrane helix</keyword>
<evidence type="ECO:0000259" key="10">
    <source>
        <dbReference type="Pfam" id="PF14416"/>
    </source>
</evidence>
<evidence type="ECO:0000256" key="6">
    <source>
        <dbReference type="ARBA" id="ARBA00023136"/>
    </source>
</evidence>
<evidence type="ECO:0000256" key="7">
    <source>
        <dbReference type="SAM" id="MobiDB-lite"/>
    </source>
</evidence>
<dbReference type="GO" id="GO:0016413">
    <property type="term" value="F:O-acetyltransferase activity"/>
    <property type="evidence" value="ECO:0007669"/>
    <property type="project" value="InterPro"/>
</dbReference>
<feature type="transmembrane region" description="Helical" evidence="8">
    <location>
        <begin position="12"/>
        <end position="30"/>
    </location>
</feature>
<keyword evidence="6 8" id="KW-0472">Membrane</keyword>
<dbReference type="Pfam" id="PF14416">
    <property type="entry name" value="PMR5N"/>
    <property type="match status" value="1"/>
</dbReference>
<dbReference type="InterPro" id="IPR026057">
    <property type="entry name" value="TBL_C"/>
</dbReference>
<sequence>MATYVTPTKSLYTFTSIVFLALFLLTVFVFSRRALESALSLRPDIFFRTSPSLQYSPISFSEHTSTAENFTSDPVIVDSPSNHSVYENVQTGSVELDSNSDGFGKEESGNDKNKKASDSETTVSSVDSVRGSGSDNDISVNSQIEPVSGKELNVAMAGDDRVSGIDNEVSGHDKNGADSENKSTDTIAVNVRDSSIDGTDNQVYKNDSDNVTTGKMADNVGHHASEKQLKCDLYTGTWVKDENYPIYQPGSCPYVDEAYDCQINGRTDKEYTKWRWQPDGCDLPRFNVTDFLVRLRGKNLMLVGDSMNRNQFESILCMLREGLHNKSKMYETHGYKITKGRGFYIFKFEDYNCTIQFVRSHFLVREGIRKNAQGNSNPTLSIDRIDKTSGRWKRADILVFNTGHWWTHGKTARGINYYQEGDYLYPKFDSVEAYRRAIKTWANWVDHNINPKKQIVYYRGYSTAHFRGGDWDSGGSCRGETKPVFTGTILDSYPEKMKTVQEVIRGMKVPVKLLNVTRLTNFRKDGHPSVYGRYTMPGKKVSTRKQDCSHWCLPGVPDAWNELIYATLVLQQTRRSS</sequence>
<feature type="domain" description="Trichome birefringence-like N-terminal" evidence="10">
    <location>
        <begin position="230"/>
        <end position="282"/>
    </location>
</feature>
<feature type="compositionally biased region" description="Low complexity" evidence="7">
    <location>
        <begin position="119"/>
        <end position="135"/>
    </location>
</feature>
<keyword evidence="12" id="KW-1185">Reference proteome</keyword>
<dbReference type="PANTHER" id="PTHR32285">
    <property type="entry name" value="PROTEIN TRICHOME BIREFRINGENCE-LIKE 9-RELATED"/>
    <property type="match status" value="1"/>
</dbReference>
<dbReference type="GO" id="GO:0005794">
    <property type="term" value="C:Golgi apparatus"/>
    <property type="evidence" value="ECO:0007669"/>
    <property type="project" value="TreeGrafter"/>
</dbReference>
<evidence type="ECO:0000256" key="3">
    <source>
        <dbReference type="ARBA" id="ARBA00022692"/>
    </source>
</evidence>
<gene>
    <name evidence="11" type="ORF">QN277_007315</name>
</gene>
<dbReference type="PANTHER" id="PTHR32285:SF8">
    <property type="entry name" value="PROTEIN TRICHOME BIREFRINGENCE-LIKE 5"/>
    <property type="match status" value="1"/>
</dbReference>
<dbReference type="EMBL" id="JAWXYG010000012">
    <property type="protein sequence ID" value="KAK4257771.1"/>
    <property type="molecule type" value="Genomic_DNA"/>
</dbReference>
<evidence type="ECO:0000256" key="5">
    <source>
        <dbReference type="ARBA" id="ARBA00022989"/>
    </source>
</evidence>
<reference evidence="11" key="1">
    <citation type="submission" date="2023-10" db="EMBL/GenBank/DDBJ databases">
        <title>Chromosome-level genome of the transformable northern wattle, Acacia crassicarpa.</title>
        <authorList>
            <person name="Massaro I."/>
            <person name="Sinha N.R."/>
            <person name="Poethig S."/>
            <person name="Leichty A.R."/>
        </authorList>
    </citation>
    <scope>NUCLEOTIDE SEQUENCE</scope>
    <source>
        <strain evidence="11">Acra3RX</strain>
        <tissue evidence="11">Leaf</tissue>
    </source>
</reference>
<comment type="subcellular location">
    <subcellularLocation>
        <location evidence="1">Membrane</location>
        <topology evidence="1">Single-pass membrane protein</topology>
    </subcellularLocation>
</comment>
<evidence type="ECO:0000256" key="4">
    <source>
        <dbReference type="ARBA" id="ARBA00022968"/>
    </source>
</evidence>
<dbReference type="InterPro" id="IPR025846">
    <property type="entry name" value="TBL_N"/>
</dbReference>
<evidence type="ECO:0000256" key="2">
    <source>
        <dbReference type="ARBA" id="ARBA00007727"/>
    </source>
</evidence>
<organism evidence="11 12">
    <name type="scientific">Acacia crassicarpa</name>
    <name type="common">northern wattle</name>
    <dbReference type="NCBI Taxonomy" id="499986"/>
    <lineage>
        <taxon>Eukaryota</taxon>
        <taxon>Viridiplantae</taxon>
        <taxon>Streptophyta</taxon>
        <taxon>Embryophyta</taxon>
        <taxon>Tracheophyta</taxon>
        <taxon>Spermatophyta</taxon>
        <taxon>Magnoliopsida</taxon>
        <taxon>eudicotyledons</taxon>
        <taxon>Gunneridae</taxon>
        <taxon>Pentapetalae</taxon>
        <taxon>rosids</taxon>
        <taxon>fabids</taxon>
        <taxon>Fabales</taxon>
        <taxon>Fabaceae</taxon>
        <taxon>Caesalpinioideae</taxon>
        <taxon>mimosoid clade</taxon>
        <taxon>Acacieae</taxon>
        <taxon>Acacia</taxon>
    </lineage>
</organism>
<comment type="similarity">
    <text evidence="2">Belongs to the PC-esterase family. TBL subfamily.</text>
</comment>
<protein>
    <recommendedName>
        <fullName evidence="13">Trichome birefringence-like N-terminal domain-containing protein</fullName>
    </recommendedName>
</protein>
<feature type="region of interest" description="Disordered" evidence="7">
    <location>
        <begin position="94"/>
        <end position="142"/>
    </location>
</feature>
<dbReference type="GO" id="GO:0016020">
    <property type="term" value="C:membrane"/>
    <property type="evidence" value="ECO:0007669"/>
    <property type="project" value="UniProtKB-SubCell"/>
</dbReference>
<dbReference type="Proteomes" id="UP001293593">
    <property type="component" value="Unassembled WGS sequence"/>
</dbReference>
<evidence type="ECO:0008006" key="13">
    <source>
        <dbReference type="Google" id="ProtNLM"/>
    </source>
</evidence>